<dbReference type="NCBIfam" id="TIGR00556">
    <property type="entry name" value="pantethn_trn"/>
    <property type="match status" value="1"/>
</dbReference>
<accession>A0A4R6IEZ2</accession>
<evidence type="ECO:0000313" key="5">
    <source>
        <dbReference type="EMBL" id="TDO20336.1"/>
    </source>
</evidence>
<keyword evidence="6" id="KW-1185">Reference proteome</keyword>
<keyword evidence="2" id="KW-0479">Metal-binding</keyword>
<evidence type="ECO:0000256" key="3">
    <source>
        <dbReference type="ARBA" id="ARBA00022842"/>
    </source>
</evidence>
<proteinExistence type="predicted"/>
<gene>
    <name evidence="5" type="ORF">EI74_0412</name>
</gene>
<name>A0A4R6IEZ2_9MOLU</name>
<dbReference type="GO" id="GO:0006633">
    <property type="term" value="P:fatty acid biosynthetic process"/>
    <property type="evidence" value="ECO:0007669"/>
    <property type="project" value="InterPro"/>
</dbReference>
<dbReference type="Proteomes" id="UP000295518">
    <property type="component" value="Unassembled WGS sequence"/>
</dbReference>
<dbReference type="OrthoDB" id="389495at2"/>
<evidence type="ECO:0000259" key="4">
    <source>
        <dbReference type="Pfam" id="PF01648"/>
    </source>
</evidence>
<dbReference type="Gene3D" id="3.90.470.20">
    <property type="entry name" value="4'-phosphopantetheinyl transferase domain"/>
    <property type="match status" value="1"/>
</dbReference>
<dbReference type="GO" id="GO:0000287">
    <property type="term" value="F:magnesium ion binding"/>
    <property type="evidence" value="ECO:0007669"/>
    <property type="project" value="InterPro"/>
</dbReference>
<protein>
    <submittedName>
        <fullName evidence="5">Holo-[acyl-carrier protein] synthase</fullName>
    </submittedName>
</protein>
<dbReference type="RefSeq" id="WP_094254579.1">
    <property type="nucleotide sequence ID" value="NZ_NNCE01000003.1"/>
</dbReference>
<feature type="domain" description="4'-phosphopantetheinyl transferase" evidence="4">
    <location>
        <begin position="2"/>
        <end position="71"/>
    </location>
</feature>
<dbReference type="InterPro" id="IPR008278">
    <property type="entry name" value="4-PPantetheinyl_Trfase_dom"/>
</dbReference>
<dbReference type="InterPro" id="IPR004568">
    <property type="entry name" value="Ppantetheine-prot_Trfase_dom"/>
</dbReference>
<keyword evidence="1" id="KW-0808">Transferase</keyword>
<evidence type="ECO:0000256" key="1">
    <source>
        <dbReference type="ARBA" id="ARBA00022679"/>
    </source>
</evidence>
<evidence type="ECO:0000256" key="2">
    <source>
        <dbReference type="ARBA" id="ARBA00022723"/>
    </source>
</evidence>
<dbReference type="EMBL" id="SNWN01000011">
    <property type="protein sequence ID" value="TDO20336.1"/>
    <property type="molecule type" value="Genomic_DNA"/>
</dbReference>
<comment type="caution">
    <text evidence="5">The sequence shown here is derived from an EMBL/GenBank/DDBJ whole genome shotgun (WGS) entry which is preliminary data.</text>
</comment>
<dbReference type="Pfam" id="PF01648">
    <property type="entry name" value="ACPS"/>
    <property type="match status" value="1"/>
</dbReference>
<dbReference type="SUPFAM" id="SSF56214">
    <property type="entry name" value="4'-phosphopantetheinyl transferase"/>
    <property type="match status" value="1"/>
</dbReference>
<sequence>MLGIDLTRINRFESLKPKVISRILTNREQDDYAKAKNKALFLATRWAIKEAIFKADNSFVIFNEIEITKSNGKYLFPGFEISTSNEENEVIAIALKRK</sequence>
<evidence type="ECO:0000313" key="6">
    <source>
        <dbReference type="Proteomes" id="UP000295518"/>
    </source>
</evidence>
<dbReference type="GO" id="GO:0008897">
    <property type="term" value="F:holo-[acyl-carrier-protein] synthase activity"/>
    <property type="evidence" value="ECO:0007669"/>
    <property type="project" value="InterPro"/>
</dbReference>
<keyword evidence="3" id="KW-0460">Magnesium</keyword>
<dbReference type="AlphaFoldDB" id="A0A4R6IEZ2"/>
<dbReference type="InterPro" id="IPR037143">
    <property type="entry name" value="4-PPantetheinyl_Trfase_dom_sf"/>
</dbReference>
<organism evidence="5 6">
    <name type="scientific">Mycoplasma testudineum</name>
    <dbReference type="NCBI Taxonomy" id="244584"/>
    <lineage>
        <taxon>Bacteria</taxon>
        <taxon>Bacillati</taxon>
        <taxon>Mycoplasmatota</taxon>
        <taxon>Mollicutes</taxon>
        <taxon>Mycoplasmataceae</taxon>
        <taxon>Mycoplasma</taxon>
    </lineage>
</organism>
<reference evidence="5 6" key="1">
    <citation type="submission" date="2019-03" db="EMBL/GenBank/DDBJ databases">
        <title>Genomic Encyclopedia of Archaeal and Bacterial Type Strains, Phase II (KMG-II): from individual species to whole genera.</title>
        <authorList>
            <person name="Goeker M."/>
        </authorList>
    </citation>
    <scope>NUCLEOTIDE SEQUENCE [LARGE SCALE GENOMIC DNA]</scope>
    <source>
        <strain evidence="5 6">ATCC 700618</strain>
    </source>
</reference>